<reference evidence="2 3" key="1">
    <citation type="submission" date="2018-05" db="EMBL/GenBank/DDBJ databases">
        <title>Comparative genomic sequence analysis between strain HN4 and CCM 8460T (Falsochrobactrum ovis) will provide more evidence to prove that HN4 is a new species of Falsochrobactrum.</title>
        <authorList>
            <person name="Lyu W."/>
            <person name="Sun L."/>
            <person name="Yao L."/>
        </authorList>
    </citation>
    <scope>NUCLEOTIDE SEQUENCE [LARGE SCALE GENOMIC DNA]</scope>
    <source>
        <strain evidence="2 3">HN4</strain>
    </source>
</reference>
<sequence length="287" mass="32318">MTGKLPLKNRLDQLTRMEKLALGQIGRTKTRRHDWKPSRELMRLREVEKVIRSRHGGMIPDPSDTDDRDFCLNYILAASLSKVEGQCMTSWCAKWAPWASTAEIVNAEIQAAKRKMMITADGVAGLLMITFKERTSIGLSTIGACDISRQERNKLAKERKRQRDRERQEHLRRMRGSKDRKSHAASTITHLKPWEAEGISRATWYRRRCETEQSRVDIYTSGDTLVSNTSGSILDADNSSISKPLSVANGERSAGLGEHPPAEFQEAAPHGSDDSYNSIPEARRNAA</sequence>
<dbReference type="RefSeq" id="WP_146198919.1">
    <property type="nucleotide sequence ID" value="NZ_QGDB01000003.1"/>
</dbReference>
<protein>
    <submittedName>
        <fullName evidence="2">Uncharacterized protein</fullName>
    </submittedName>
</protein>
<evidence type="ECO:0000313" key="2">
    <source>
        <dbReference type="EMBL" id="PWL18130.1"/>
    </source>
</evidence>
<gene>
    <name evidence="2" type="ORF">DKP76_10450</name>
</gene>
<name>A0A316JS97_9HYPH</name>
<evidence type="ECO:0000313" key="3">
    <source>
        <dbReference type="Proteomes" id="UP000245865"/>
    </source>
</evidence>
<feature type="compositionally biased region" description="Basic and acidic residues" evidence="1">
    <location>
        <begin position="153"/>
        <end position="179"/>
    </location>
</feature>
<organism evidence="2 3">
    <name type="scientific">Falsochrobactrum shanghaiense</name>
    <dbReference type="NCBI Taxonomy" id="2201899"/>
    <lineage>
        <taxon>Bacteria</taxon>
        <taxon>Pseudomonadati</taxon>
        <taxon>Pseudomonadota</taxon>
        <taxon>Alphaproteobacteria</taxon>
        <taxon>Hyphomicrobiales</taxon>
        <taxon>Brucellaceae</taxon>
        <taxon>Falsochrobactrum</taxon>
    </lineage>
</organism>
<dbReference type="Proteomes" id="UP000245865">
    <property type="component" value="Unassembled WGS sequence"/>
</dbReference>
<keyword evidence="3" id="KW-1185">Reference proteome</keyword>
<accession>A0A316JS97</accession>
<proteinExistence type="predicted"/>
<evidence type="ECO:0000256" key="1">
    <source>
        <dbReference type="SAM" id="MobiDB-lite"/>
    </source>
</evidence>
<dbReference type="InterPro" id="IPR013321">
    <property type="entry name" value="Arc_rbn_hlx_hlx"/>
</dbReference>
<feature type="region of interest" description="Disordered" evidence="1">
    <location>
        <begin position="153"/>
        <end position="191"/>
    </location>
</feature>
<comment type="caution">
    <text evidence="2">The sequence shown here is derived from an EMBL/GenBank/DDBJ whole genome shotgun (WGS) entry which is preliminary data.</text>
</comment>
<dbReference type="EMBL" id="QGDB01000003">
    <property type="protein sequence ID" value="PWL18130.1"/>
    <property type="molecule type" value="Genomic_DNA"/>
</dbReference>
<dbReference type="OrthoDB" id="8347782at2"/>
<dbReference type="Gene3D" id="1.10.1220.10">
    <property type="entry name" value="Met repressor-like"/>
    <property type="match status" value="1"/>
</dbReference>
<dbReference type="GO" id="GO:0006355">
    <property type="term" value="P:regulation of DNA-templated transcription"/>
    <property type="evidence" value="ECO:0007669"/>
    <property type="project" value="InterPro"/>
</dbReference>
<feature type="region of interest" description="Disordered" evidence="1">
    <location>
        <begin position="227"/>
        <end position="287"/>
    </location>
</feature>
<feature type="compositionally biased region" description="Polar residues" evidence="1">
    <location>
        <begin position="227"/>
        <end position="243"/>
    </location>
</feature>
<dbReference type="AlphaFoldDB" id="A0A316JS97"/>